<reference evidence="2" key="1">
    <citation type="submission" date="2014-06" db="EMBL/GenBank/DDBJ databases">
        <authorList>
            <person name="Ju J."/>
            <person name="Zhang J."/>
        </authorList>
    </citation>
    <scope>NUCLEOTIDE SEQUENCE</scope>
    <source>
        <strain evidence="2">SscI8</strain>
    </source>
</reference>
<feature type="region of interest" description="Disordered" evidence="1">
    <location>
        <begin position="175"/>
        <end position="249"/>
    </location>
</feature>
<sequence length="522" mass="56552">MGNITSRQATNLIDGFVLRLARTVDAVLRTINRKLSTVSSYIFSRVFGYDVVFADDTSPTATDLCRKESLVCGPGNVCIVPASRIQQRQLEKKRRSERRKRAEAAALGEELLRKHGYSKVESAPSSPVRETEREKVMQSLGPVARAPPARPVEERETVGERERGKLWVMGNIQPREVKGKGSTPEPTSPVGDKTIDQQVVKRMQDQRSNLTAESAVIKRRIQPRKSSKHAHKVNTSLATASNTGGAGGRIQPVVEADETIAEVAIDPGHVMPRKEVPKPLHAPQPRVLPPGALSLGPSPWAPAFRHPFSADHEPLPTVKPKPHAQQSRPKLSLDTHLEKFPLPNSSPATFLASPTEHSDPDDTPTTAPFTISRPPSAASFTRSRTPGLARKSIDAISLRSSFDASSSAAAIDVKTLATKAVKEEKGRKVWKDQVNKAAMQRCLLQQHQLPLTAAGAGGAAGRRFSTATLATDKALTRVKTHEERVNQGRRGSSPALNAGFTVGAMTSGKSTPVLWAESPLSR</sequence>
<feature type="compositionally biased region" description="Low complexity" evidence="1">
    <location>
        <begin position="289"/>
        <end position="298"/>
    </location>
</feature>
<feature type="compositionally biased region" description="Polar residues" evidence="1">
    <location>
        <begin position="233"/>
        <end position="243"/>
    </location>
</feature>
<organism evidence="2">
    <name type="scientific">Sporisorium scitamineum</name>
    <dbReference type="NCBI Taxonomy" id="49012"/>
    <lineage>
        <taxon>Eukaryota</taxon>
        <taxon>Fungi</taxon>
        <taxon>Dikarya</taxon>
        <taxon>Basidiomycota</taxon>
        <taxon>Ustilaginomycotina</taxon>
        <taxon>Ustilaginomycetes</taxon>
        <taxon>Ustilaginales</taxon>
        <taxon>Ustilaginaceae</taxon>
        <taxon>Sporisorium</taxon>
    </lineage>
</organism>
<accession>A0A127ZIU6</accession>
<evidence type="ECO:0000256" key="1">
    <source>
        <dbReference type="SAM" id="MobiDB-lite"/>
    </source>
</evidence>
<dbReference type="EMBL" id="LK056692">
    <property type="protein sequence ID" value="CDU25995.1"/>
    <property type="molecule type" value="Genomic_DNA"/>
</dbReference>
<evidence type="ECO:0000313" key="2">
    <source>
        <dbReference type="EMBL" id="CDU25995.1"/>
    </source>
</evidence>
<protein>
    <submittedName>
        <fullName evidence="2">Uncharacterized protein</fullName>
    </submittedName>
</protein>
<gene>
    <name evidence="2" type="ORF">SPSC_06166</name>
</gene>
<feature type="compositionally biased region" description="Basic residues" evidence="1">
    <location>
        <begin position="217"/>
        <end position="232"/>
    </location>
</feature>
<proteinExistence type="predicted"/>
<feature type="region of interest" description="Disordered" evidence="1">
    <location>
        <begin position="479"/>
        <end position="506"/>
    </location>
</feature>
<dbReference type="AlphaFoldDB" id="A0A127ZIU6"/>
<feature type="region of interest" description="Disordered" evidence="1">
    <location>
        <begin position="265"/>
        <end position="386"/>
    </location>
</feature>
<name>A0A127ZIU6_9BASI</name>
<dbReference type="OrthoDB" id="2555429at2759"/>